<dbReference type="PROSITE" id="PS51186">
    <property type="entry name" value="GNAT"/>
    <property type="match status" value="1"/>
</dbReference>
<dbReference type="Pfam" id="PF13673">
    <property type="entry name" value="Acetyltransf_10"/>
    <property type="match status" value="1"/>
</dbReference>
<dbReference type="InterPro" id="IPR000182">
    <property type="entry name" value="GNAT_dom"/>
</dbReference>
<dbReference type="InterPro" id="IPR016181">
    <property type="entry name" value="Acyl_CoA_acyltransferase"/>
</dbReference>
<dbReference type="AlphaFoldDB" id="A0A414PN84"/>
<dbReference type="Gene3D" id="3.40.630.30">
    <property type="match status" value="1"/>
</dbReference>
<protein>
    <submittedName>
        <fullName evidence="2">GNAT family N-acetyltransferase</fullName>
    </submittedName>
</protein>
<evidence type="ECO:0000313" key="3">
    <source>
        <dbReference type="Proteomes" id="UP000284676"/>
    </source>
</evidence>
<reference evidence="2 3" key="1">
    <citation type="submission" date="2018-08" db="EMBL/GenBank/DDBJ databases">
        <title>A genome reference for cultivated species of the human gut microbiota.</title>
        <authorList>
            <person name="Zou Y."/>
            <person name="Xue W."/>
            <person name="Luo G."/>
        </authorList>
    </citation>
    <scope>NUCLEOTIDE SEQUENCE [LARGE SCALE GENOMIC DNA]</scope>
    <source>
        <strain evidence="2 3">AM25-1</strain>
    </source>
</reference>
<name>A0A414PN84_FUSMR</name>
<evidence type="ECO:0000259" key="1">
    <source>
        <dbReference type="PROSITE" id="PS51186"/>
    </source>
</evidence>
<organism evidence="2 3">
    <name type="scientific">Fusobacterium mortiferum</name>
    <dbReference type="NCBI Taxonomy" id="850"/>
    <lineage>
        <taxon>Bacteria</taxon>
        <taxon>Fusobacteriati</taxon>
        <taxon>Fusobacteriota</taxon>
        <taxon>Fusobacteriia</taxon>
        <taxon>Fusobacteriales</taxon>
        <taxon>Fusobacteriaceae</taxon>
        <taxon>Fusobacterium</taxon>
    </lineage>
</organism>
<comment type="caution">
    <text evidence="2">The sequence shown here is derived from an EMBL/GenBank/DDBJ whole genome shotgun (WGS) entry which is preliminary data.</text>
</comment>
<feature type="domain" description="N-acetyltransferase" evidence="1">
    <location>
        <begin position="3"/>
        <end position="149"/>
    </location>
</feature>
<evidence type="ECO:0000313" key="2">
    <source>
        <dbReference type="EMBL" id="RHF69917.1"/>
    </source>
</evidence>
<sequence length="149" mass="17240">MKIVLKSFEELSGKEVYKIGELRNQVFIVEQNCPYLDLDGKDFKSLHLYFLDEIADEIMCYCRILPRGLSYPEVSIGRVLTNEKYRKKGLARKILLQAIEVAKEKFEAREITIGAQNYLKDFYSSLGFVSISEVYDEDGISHIDMQVLI</sequence>
<proteinExistence type="predicted"/>
<dbReference type="RefSeq" id="WP_118234701.1">
    <property type="nucleotide sequence ID" value="NZ_QRHL01000035.1"/>
</dbReference>
<dbReference type="EMBL" id="QRHL01000035">
    <property type="protein sequence ID" value="RHF69917.1"/>
    <property type="molecule type" value="Genomic_DNA"/>
</dbReference>
<keyword evidence="2" id="KW-0808">Transferase</keyword>
<dbReference type="CDD" id="cd04301">
    <property type="entry name" value="NAT_SF"/>
    <property type="match status" value="1"/>
</dbReference>
<dbReference type="GO" id="GO:0016747">
    <property type="term" value="F:acyltransferase activity, transferring groups other than amino-acyl groups"/>
    <property type="evidence" value="ECO:0007669"/>
    <property type="project" value="InterPro"/>
</dbReference>
<gene>
    <name evidence="2" type="ORF">DW663_11870</name>
</gene>
<accession>A0A414PN84</accession>
<dbReference type="Proteomes" id="UP000284676">
    <property type="component" value="Unassembled WGS sequence"/>
</dbReference>
<dbReference type="SUPFAM" id="SSF55729">
    <property type="entry name" value="Acyl-CoA N-acyltransferases (Nat)"/>
    <property type="match status" value="1"/>
</dbReference>